<gene>
    <name evidence="5" type="ORF">AOQ84DRAFT_329703</name>
</gene>
<dbReference type="InterPro" id="IPR017853">
    <property type="entry name" value="GH"/>
</dbReference>
<protein>
    <recommendedName>
        <fullName evidence="2">alpha-galactosidase</fullName>
        <ecNumber evidence="2">3.2.1.22</ecNumber>
    </recommendedName>
</protein>
<dbReference type="EMBL" id="KV748469">
    <property type="protein sequence ID" value="OCL15260.1"/>
    <property type="molecule type" value="Genomic_DNA"/>
</dbReference>
<dbReference type="GO" id="GO:0004557">
    <property type="term" value="F:alpha-galactosidase activity"/>
    <property type="evidence" value="ECO:0007669"/>
    <property type="project" value="UniProtKB-EC"/>
</dbReference>
<dbReference type="InterPro" id="IPR004352">
    <property type="entry name" value="GH114_TIM-barrel"/>
</dbReference>
<dbReference type="Gene3D" id="3.20.20.70">
    <property type="entry name" value="Aldolase class I"/>
    <property type="match status" value="1"/>
</dbReference>
<feature type="chain" id="PRO_5034095352" description="alpha-galactosidase" evidence="3">
    <location>
        <begin position="19"/>
        <end position="281"/>
    </location>
</feature>
<accession>A0A8E2JZE8</accession>
<keyword evidence="5" id="KW-0378">Hydrolase</keyword>
<keyword evidence="3" id="KW-0732">Signal</keyword>
<feature type="domain" description="Glycoside-hydrolase family GH114 TIM-barrel" evidence="4">
    <location>
        <begin position="36"/>
        <end position="266"/>
    </location>
</feature>
<dbReference type="OrthoDB" id="2108802at2759"/>
<dbReference type="InterPro" id="IPR013785">
    <property type="entry name" value="Aldolase_TIM"/>
</dbReference>
<evidence type="ECO:0000256" key="2">
    <source>
        <dbReference type="ARBA" id="ARBA00012755"/>
    </source>
</evidence>
<organism evidence="5 6">
    <name type="scientific">Glonium stellatum</name>
    <dbReference type="NCBI Taxonomy" id="574774"/>
    <lineage>
        <taxon>Eukaryota</taxon>
        <taxon>Fungi</taxon>
        <taxon>Dikarya</taxon>
        <taxon>Ascomycota</taxon>
        <taxon>Pezizomycotina</taxon>
        <taxon>Dothideomycetes</taxon>
        <taxon>Pleosporomycetidae</taxon>
        <taxon>Gloniales</taxon>
        <taxon>Gloniaceae</taxon>
        <taxon>Glonium</taxon>
    </lineage>
</organism>
<evidence type="ECO:0000259" key="4">
    <source>
        <dbReference type="Pfam" id="PF03537"/>
    </source>
</evidence>
<dbReference type="PANTHER" id="PTHR35273">
    <property type="entry name" value="ALPHA-1,4 POLYGALACTOSAMINIDASE, PUTATIVE (AFU_ORTHOLOGUE AFUA_3G07890)-RELATED"/>
    <property type="match status" value="1"/>
</dbReference>
<sequence length="281" mass="30113">MHSFITLAITFGVGIAAAFPIDLSPRSAWQANVGSSWQIILSDVVDASNTVSPNVGIFDVDLFDTDASTISSLKNQGKKVICYFSAGSYEPNRPDSSQFRQNDMGRTLDGWPDEKWLNLKSTNVKNIMAKRVKLAAQKGCNGIDPDNMDGYGNNNGLGLQASDSVNFMKYLAGIAKSSNVAIGLKNSLEIIPSVVGVVQFAVNEQCHQYNECGSYAPFTAAGKPVFNIEYPDSAPSVSVSQRRKLCGATGAAHLSTVMKTMDLNGWVQFCDASTAETATVS</sequence>
<evidence type="ECO:0000256" key="3">
    <source>
        <dbReference type="SAM" id="SignalP"/>
    </source>
</evidence>
<dbReference type="Pfam" id="PF03537">
    <property type="entry name" value="Glyco_hydro_114"/>
    <property type="match status" value="1"/>
</dbReference>
<keyword evidence="6" id="KW-1185">Reference proteome</keyword>
<feature type="signal peptide" evidence="3">
    <location>
        <begin position="1"/>
        <end position="18"/>
    </location>
</feature>
<evidence type="ECO:0000256" key="1">
    <source>
        <dbReference type="ARBA" id="ARBA00001255"/>
    </source>
</evidence>
<comment type="catalytic activity">
    <reaction evidence="1">
        <text>Hydrolysis of terminal, non-reducing alpha-D-galactose residues in alpha-D-galactosides, including galactose oligosaccharides, galactomannans and galactolipids.</text>
        <dbReference type="EC" id="3.2.1.22"/>
    </reaction>
</comment>
<dbReference type="PANTHER" id="PTHR35273:SF2">
    <property type="entry name" value="ALPHA-GALACTOSIDASE"/>
    <property type="match status" value="1"/>
</dbReference>
<dbReference type="SUPFAM" id="SSF51445">
    <property type="entry name" value="(Trans)glycosidases"/>
    <property type="match status" value="1"/>
</dbReference>
<dbReference type="EC" id="3.2.1.22" evidence="2"/>
<evidence type="ECO:0000313" key="6">
    <source>
        <dbReference type="Proteomes" id="UP000250140"/>
    </source>
</evidence>
<dbReference type="AlphaFoldDB" id="A0A8E2JZE8"/>
<evidence type="ECO:0000313" key="5">
    <source>
        <dbReference type="EMBL" id="OCL15260.1"/>
    </source>
</evidence>
<dbReference type="Proteomes" id="UP000250140">
    <property type="component" value="Unassembled WGS sequence"/>
</dbReference>
<name>A0A8E2JZE8_9PEZI</name>
<reference evidence="5 6" key="1">
    <citation type="journal article" date="2016" name="Nat. Commun.">
        <title>Ectomycorrhizal ecology is imprinted in the genome of the dominant symbiotic fungus Cenococcum geophilum.</title>
        <authorList>
            <consortium name="DOE Joint Genome Institute"/>
            <person name="Peter M."/>
            <person name="Kohler A."/>
            <person name="Ohm R.A."/>
            <person name="Kuo A."/>
            <person name="Krutzmann J."/>
            <person name="Morin E."/>
            <person name="Arend M."/>
            <person name="Barry K.W."/>
            <person name="Binder M."/>
            <person name="Choi C."/>
            <person name="Clum A."/>
            <person name="Copeland A."/>
            <person name="Grisel N."/>
            <person name="Haridas S."/>
            <person name="Kipfer T."/>
            <person name="LaButti K."/>
            <person name="Lindquist E."/>
            <person name="Lipzen A."/>
            <person name="Maire R."/>
            <person name="Meier B."/>
            <person name="Mihaltcheva S."/>
            <person name="Molinier V."/>
            <person name="Murat C."/>
            <person name="Poggeler S."/>
            <person name="Quandt C.A."/>
            <person name="Sperisen C."/>
            <person name="Tritt A."/>
            <person name="Tisserant E."/>
            <person name="Crous P.W."/>
            <person name="Henrissat B."/>
            <person name="Nehls U."/>
            <person name="Egli S."/>
            <person name="Spatafora J.W."/>
            <person name="Grigoriev I.V."/>
            <person name="Martin F.M."/>
        </authorList>
    </citation>
    <scope>NUCLEOTIDE SEQUENCE [LARGE SCALE GENOMIC DNA]</scope>
    <source>
        <strain evidence="5 6">CBS 207.34</strain>
    </source>
</reference>
<proteinExistence type="predicted"/>